<dbReference type="InterPro" id="IPR006385">
    <property type="entry name" value="HAD_hydro_SerB1"/>
</dbReference>
<dbReference type="InterPro" id="IPR050582">
    <property type="entry name" value="HAD-like_SerB"/>
</dbReference>
<dbReference type="OrthoDB" id="9784466at2"/>
<dbReference type="NCBIfam" id="TIGR01488">
    <property type="entry name" value="HAD-SF-IB"/>
    <property type="match status" value="1"/>
</dbReference>
<dbReference type="Proteomes" id="UP000252387">
    <property type="component" value="Unassembled WGS sequence"/>
</dbReference>
<reference evidence="1 2" key="1">
    <citation type="submission" date="2018-05" db="EMBL/GenBank/DDBJ databases">
        <title>Draft genome sequence of Rhodanobacter denitrificans Yn1 isolated from gold copper mine.</title>
        <authorList>
            <person name="Yang N."/>
            <person name="Mazhar H.S."/>
            <person name="Rensing C."/>
        </authorList>
    </citation>
    <scope>NUCLEOTIDE SEQUENCE [LARGE SCALE GENOMIC DNA]</scope>
    <source>
        <strain evidence="1 2">Yn1</strain>
    </source>
</reference>
<proteinExistence type="predicted"/>
<dbReference type="Gene3D" id="3.40.50.1000">
    <property type="entry name" value="HAD superfamily/HAD-like"/>
    <property type="match status" value="1"/>
</dbReference>
<dbReference type="PANTHER" id="PTHR43344:SF14">
    <property type="entry name" value="HAD-IB FAMILY HYDROLASE"/>
    <property type="match status" value="1"/>
</dbReference>
<dbReference type="Gene3D" id="1.20.1440.100">
    <property type="entry name" value="SG protein - dephosphorylation function"/>
    <property type="match status" value="1"/>
</dbReference>
<dbReference type="EMBL" id="QFWQ01000001">
    <property type="protein sequence ID" value="RCS31631.1"/>
    <property type="molecule type" value="Genomic_DNA"/>
</dbReference>
<protein>
    <submittedName>
        <fullName evidence="1">HAD family hydrolase</fullName>
    </submittedName>
</protein>
<name>A0A368KI95_9GAMM</name>
<dbReference type="AlphaFoldDB" id="A0A368KI95"/>
<dbReference type="GO" id="GO:0036424">
    <property type="term" value="F:L-phosphoserine phosphatase activity"/>
    <property type="evidence" value="ECO:0007669"/>
    <property type="project" value="TreeGrafter"/>
</dbReference>
<organism evidence="1 2">
    <name type="scientific">Rhodanobacter denitrificans</name>
    <dbReference type="NCBI Taxonomy" id="666685"/>
    <lineage>
        <taxon>Bacteria</taxon>
        <taxon>Pseudomonadati</taxon>
        <taxon>Pseudomonadota</taxon>
        <taxon>Gammaproteobacteria</taxon>
        <taxon>Lysobacterales</taxon>
        <taxon>Rhodanobacteraceae</taxon>
        <taxon>Rhodanobacter</taxon>
    </lineage>
</organism>
<dbReference type="InterPro" id="IPR023214">
    <property type="entry name" value="HAD_sf"/>
</dbReference>
<keyword evidence="2" id="KW-1185">Reference proteome</keyword>
<dbReference type="GO" id="GO:0005737">
    <property type="term" value="C:cytoplasm"/>
    <property type="evidence" value="ECO:0007669"/>
    <property type="project" value="TreeGrafter"/>
</dbReference>
<dbReference type="RefSeq" id="WP_114340366.1">
    <property type="nucleotide sequence ID" value="NZ_QFWQ01000001.1"/>
</dbReference>
<dbReference type="InterPro" id="IPR036412">
    <property type="entry name" value="HAD-like_sf"/>
</dbReference>
<comment type="caution">
    <text evidence="1">The sequence shown here is derived from an EMBL/GenBank/DDBJ whole genome shotgun (WGS) entry which is preliminary data.</text>
</comment>
<keyword evidence="1" id="KW-0378">Hydrolase</keyword>
<gene>
    <name evidence="1" type="ORF">DEO45_00495</name>
</gene>
<evidence type="ECO:0000313" key="2">
    <source>
        <dbReference type="Proteomes" id="UP000252387"/>
    </source>
</evidence>
<accession>A0A368KI95</accession>
<dbReference type="Pfam" id="PF12710">
    <property type="entry name" value="HAD"/>
    <property type="match status" value="1"/>
</dbReference>
<dbReference type="PANTHER" id="PTHR43344">
    <property type="entry name" value="PHOSPHOSERINE PHOSPHATASE"/>
    <property type="match status" value="1"/>
</dbReference>
<dbReference type="GO" id="GO:0000287">
    <property type="term" value="F:magnesium ion binding"/>
    <property type="evidence" value="ECO:0007669"/>
    <property type="project" value="TreeGrafter"/>
</dbReference>
<dbReference type="SUPFAM" id="SSF56784">
    <property type="entry name" value="HAD-like"/>
    <property type="match status" value="1"/>
</dbReference>
<dbReference type="CDD" id="cd02612">
    <property type="entry name" value="HAD_PGPPase"/>
    <property type="match status" value="1"/>
</dbReference>
<evidence type="ECO:0000313" key="1">
    <source>
        <dbReference type="EMBL" id="RCS31631.1"/>
    </source>
</evidence>
<dbReference type="NCBIfam" id="TIGR01490">
    <property type="entry name" value="HAD-SF-IB-hyp1"/>
    <property type="match status" value="1"/>
</dbReference>
<sequence>MNLALFDFDGTLTTRETFGDFMRFAVTPRRRALGAPLFAPMLAGYKLGLVSGTRIRQSVAAFGFRGAHEKHVRAAGERFAADFLPTVLRPEAMQRLAWHQSQGDRVVLVSGGFDAYLAPWCRQHGLELLCSLLEIRGGRLTGRYHGPQCVGEEKARRVRAHLDLVAYPLCYAYGDTHEDEALLALAHKRFYRGVEIA</sequence>
<dbReference type="GO" id="GO:0006564">
    <property type="term" value="P:L-serine biosynthetic process"/>
    <property type="evidence" value="ECO:0007669"/>
    <property type="project" value="TreeGrafter"/>
</dbReference>